<dbReference type="PANTHER" id="PTHR36034">
    <property type="entry name" value="EXPRESSED PROTEIN"/>
    <property type="match status" value="1"/>
</dbReference>
<dbReference type="EMBL" id="JAMYWD010000006">
    <property type="protein sequence ID" value="KAJ4968697.1"/>
    <property type="molecule type" value="Genomic_DNA"/>
</dbReference>
<dbReference type="AlphaFoldDB" id="A0A9Q0QR03"/>
<evidence type="ECO:0000256" key="1">
    <source>
        <dbReference type="SAM" id="MobiDB-lite"/>
    </source>
</evidence>
<keyword evidence="3" id="KW-1185">Reference proteome</keyword>
<reference evidence="2" key="1">
    <citation type="journal article" date="2023" name="Plant J.">
        <title>The genome of the king protea, Protea cynaroides.</title>
        <authorList>
            <person name="Chang J."/>
            <person name="Duong T.A."/>
            <person name="Schoeman C."/>
            <person name="Ma X."/>
            <person name="Roodt D."/>
            <person name="Barker N."/>
            <person name="Li Z."/>
            <person name="Van de Peer Y."/>
            <person name="Mizrachi E."/>
        </authorList>
    </citation>
    <scope>NUCLEOTIDE SEQUENCE</scope>
    <source>
        <tissue evidence="2">Young leaves</tissue>
    </source>
</reference>
<feature type="region of interest" description="Disordered" evidence="1">
    <location>
        <begin position="747"/>
        <end position="775"/>
    </location>
</feature>
<sequence length="863" mass="93663">MNFLLRTAQPSVPDQPAVQEIPTLPHPLPKTATTLEGLIAEDSDPPPPSNEDGDESGGFSGESNGLSSRSTKNRFPIVENHSDVTEDEGWITIPYKELPDNWTDAPNIHSLCPLDRSFVFPGEQVHILVCLSTAKQDTEHITPFRIAAAMSKNGIPHAKQRESTGTESDSVIGKEEEVSPTRDVEQNADTLLTTLKIDPEGDISASESLLRMEDHKRHTETLLGKFKDSHFFVRITETDEPLWSKRSDPESSETAGGKLTANGAGVKKTLKKDTHVNAVIDRGNFDAFASGGLARDTVRCCSLSNGDIVVLLGVLVGVDVLKNPTLEVLQFEKHQDENLASDNGDNLIYTNLEDPCRELLDWLLPLDRSLPPARSPPHLGNTSGFGSASQKSNNSASSGSQLFSFGHFRSYSMSSLPPSSLAPPLSSVTSSNSKPTFDLENWGLFSAQKLRRTQETGTEELLSFRGVSLEPERFSVHCGLEGIYIPGRRWRRKLEIIQPVEIHSFAADCNTEDLLCVQIKNVSPVHTPDIVIFLDAISIVFEEDPKGGTPLSLPIACIEAGNDHSLPNVALRRGEEHSFILKPVPMWKNRKIHGGKSTQPSPIQVGKVGSAASKRQLPSKAVKGRGINSSADQYAVLLSCRCNYSESRLFFKKPIAWRPCLTRDLIISVASEMSEKRCGSNKGVDQLPVQVLTLQASNLTSEDLTLTVLAPASFTSPTVASLNSGPSSPMSPFVGFYEVGGRLEGDRHSSGVERLSSTPVVSENKKESAGTGARSVSFDEQNLSDVIPSTEPGCTHLWLQSRAPLGCVPSQSTATVKLELLPLTDGIITLDTLQIDVKEKGLTWIPEHSLMINATSSIATGIV</sequence>
<dbReference type="OrthoDB" id="1918650at2759"/>
<comment type="caution">
    <text evidence="2">The sequence shown here is derived from an EMBL/GenBank/DDBJ whole genome shotgun (WGS) entry which is preliminary data.</text>
</comment>
<gene>
    <name evidence="2" type="ORF">NE237_015398</name>
</gene>
<evidence type="ECO:0000313" key="3">
    <source>
        <dbReference type="Proteomes" id="UP001141806"/>
    </source>
</evidence>
<protein>
    <submittedName>
        <fullName evidence="2">Uncharacterized protein</fullName>
    </submittedName>
</protein>
<name>A0A9Q0QR03_9MAGN</name>
<accession>A0A9Q0QR03</accession>
<feature type="region of interest" description="Disordered" evidence="1">
    <location>
        <begin position="1"/>
        <end position="79"/>
    </location>
</feature>
<feature type="region of interest" description="Disordered" evidence="1">
    <location>
        <begin position="155"/>
        <end position="183"/>
    </location>
</feature>
<dbReference type="PANTHER" id="PTHR36034:SF2">
    <property type="entry name" value="EXPRESSED PROTEIN"/>
    <property type="match status" value="1"/>
</dbReference>
<evidence type="ECO:0000313" key="2">
    <source>
        <dbReference type="EMBL" id="KAJ4968697.1"/>
    </source>
</evidence>
<dbReference type="Proteomes" id="UP001141806">
    <property type="component" value="Unassembled WGS sequence"/>
</dbReference>
<proteinExistence type="predicted"/>
<feature type="compositionally biased region" description="Basic and acidic residues" evidence="1">
    <location>
        <begin position="172"/>
        <end position="183"/>
    </location>
</feature>
<organism evidence="2 3">
    <name type="scientific">Protea cynaroides</name>
    <dbReference type="NCBI Taxonomy" id="273540"/>
    <lineage>
        <taxon>Eukaryota</taxon>
        <taxon>Viridiplantae</taxon>
        <taxon>Streptophyta</taxon>
        <taxon>Embryophyta</taxon>
        <taxon>Tracheophyta</taxon>
        <taxon>Spermatophyta</taxon>
        <taxon>Magnoliopsida</taxon>
        <taxon>Proteales</taxon>
        <taxon>Proteaceae</taxon>
        <taxon>Protea</taxon>
    </lineage>
</organism>
<feature type="region of interest" description="Disordered" evidence="1">
    <location>
        <begin position="373"/>
        <end position="394"/>
    </location>
</feature>